<feature type="transmembrane region" description="Helical" evidence="7">
    <location>
        <begin position="123"/>
        <end position="145"/>
    </location>
</feature>
<evidence type="ECO:0000256" key="7">
    <source>
        <dbReference type="RuleBase" id="RU363032"/>
    </source>
</evidence>
<evidence type="ECO:0000313" key="10">
    <source>
        <dbReference type="EMBL" id="ABM09904.1"/>
    </source>
</evidence>
<dbReference type="eggNOG" id="COG0600">
    <property type="taxonomic scope" value="Bacteria"/>
</dbReference>
<evidence type="ECO:0000256" key="2">
    <source>
        <dbReference type="ARBA" id="ARBA00022448"/>
    </source>
</evidence>
<comment type="subcellular location">
    <subcellularLocation>
        <location evidence="1 7">Cell membrane</location>
        <topology evidence="1 7">Multi-pass membrane protein</topology>
    </subcellularLocation>
</comment>
<feature type="transmembrane region" description="Helical" evidence="7">
    <location>
        <begin position="220"/>
        <end position="241"/>
    </location>
</feature>
<evidence type="ECO:0000259" key="9">
    <source>
        <dbReference type="PROSITE" id="PS50928"/>
    </source>
</evidence>
<name>A1R4Q2_PAEAT</name>
<evidence type="ECO:0000256" key="3">
    <source>
        <dbReference type="ARBA" id="ARBA00022475"/>
    </source>
</evidence>
<feature type="domain" description="ABC transmembrane type-1" evidence="9">
    <location>
        <begin position="110"/>
        <end position="298"/>
    </location>
</feature>
<evidence type="ECO:0000256" key="8">
    <source>
        <dbReference type="SAM" id="MobiDB-lite"/>
    </source>
</evidence>
<dbReference type="FunFam" id="1.10.3720.10:FF:000003">
    <property type="entry name" value="Aliphatic sulfonate ABC transporter permease"/>
    <property type="match status" value="1"/>
</dbReference>
<keyword evidence="3" id="KW-1003">Cell membrane</keyword>
<keyword evidence="2 7" id="KW-0813">Transport</keyword>
<dbReference type="HOGENOM" id="CLU_046113_1_2_11"/>
<sequence>MTTTAARRTATVTAPPPGTAPPPRSDVATHPGSGVEPHLDPNLTGRPDVRPASRRLGPGKRRRFAGLVGPAALILLWVVASATGLLDPRILSEPWTVVSTAGELIADGRLQENLAISAQRAGLGLFFGIVVGAVLAVLSGLSRVGESLIDGPVQIKRAIPGLALIPLLILWFGIDETMKVLTITLGVFVPIYLQTHAGLRGIDLRYVELAQTVGLSRAGFIRRVVLPGALPGFFLGLRFAVTGAWVSLVVVEQINSTSGIGYMMELARTYGQTNIIVLGLAVYGVLGLVSDAAVRLLERKALSWQRTLAG</sequence>
<dbReference type="PROSITE" id="PS50928">
    <property type="entry name" value="ABC_TM1"/>
    <property type="match status" value="1"/>
</dbReference>
<keyword evidence="5 7" id="KW-1133">Transmembrane helix</keyword>
<dbReference type="PANTHER" id="PTHR30151">
    <property type="entry name" value="ALKANE SULFONATE ABC TRANSPORTER-RELATED, MEMBRANE SUBUNIT"/>
    <property type="match status" value="1"/>
</dbReference>
<organism evidence="10 11">
    <name type="scientific">Paenarthrobacter aurescens (strain TC1)</name>
    <dbReference type="NCBI Taxonomy" id="290340"/>
    <lineage>
        <taxon>Bacteria</taxon>
        <taxon>Bacillati</taxon>
        <taxon>Actinomycetota</taxon>
        <taxon>Actinomycetes</taxon>
        <taxon>Micrococcales</taxon>
        <taxon>Micrococcaceae</taxon>
        <taxon>Paenarthrobacter</taxon>
    </lineage>
</organism>
<dbReference type="KEGG" id="aau:AAur_1440"/>
<evidence type="ECO:0000256" key="6">
    <source>
        <dbReference type="ARBA" id="ARBA00023136"/>
    </source>
</evidence>
<dbReference type="EMBL" id="CP000474">
    <property type="protein sequence ID" value="ABM09904.1"/>
    <property type="molecule type" value="Genomic_DNA"/>
</dbReference>
<feature type="compositionally biased region" description="Pro residues" evidence="8">
    <location>
        <begin position="14"/>
        <end position="24"/>
    </location>
</feature>
<dbReference type="Pfam" id="PF00528">
    <property type="entry name" value="BPD_transp_1"/>
    <property type="match status" value="1"/>
</dbReference>
<keyword evidence="4 7" id="KW-0812">Transmembrane</keyword>
<feature type="compositionally biased region" description="Low complexity" evidence="8">
    <location>
        <begin position="1"/>
        <end position="13"/>
    </location>
</feature>
<dbReference type="CDD" id="cd06261">
    <property type="entry name" value="TM_PBP2"/>
    <property type="match status" value="1"/>
</dbReference>
<evidence type="ECO:0000313" key="11">
    <source>
        <dbReference type="Proteomes" id="UP000000637"/>
    </source>
</evidence>
<reference evidence="10 11" key="1">
    <citation type="journal article" date="2006" name="PLoS Genet.">
        <title>Secrets of soil survival revealed by the genome sequence of Arthrobacter aurescens TC1.</title>
        <authorList>
            <person name="Mongodin E.F."/>
            <person name="Shapir N."/>
            <person name="Daugherty S.C."/>
            <person name="DeBoy R.T."/>
            <person name="Emerson J.B."/>
            <person name="Shvartzbeyn A."/>
            <person name="Radune D."/>
            <person name="Vamathevan J."/>
            <person name="Riggs F."/>
            <person name="Grinberg V."/>
            <person name="Khouri H."/>
            <person name="Wackett L.P."/>
            <person name="Nelson K.E."/>
            <person name="Sadowsky M.J."/>
        </authorList>
    </citation>
    <scope>NUCLEOTIDE SEQUENCE [LARGE SCALE GENOMIC DNA]</scope>
    <source>
        <strain evidence="10 11">TC1</strain>
    </source>
</reference>
<feature type="transmembrane region" description="Helical" evidence="7">
    <location>
        <begin position="275"/>
        <end position="297"/>
    </location>
</feature>
<dbReference type="AlphaFoldDB" id="A1R4Q2"/>
<evidence type="ECO:0000256" key="5">
    <source>
        <dbReference type="ARBA" id="ARBA00022989"/>
    </source>
</evidence>
<dbReference type="InterPro" id="IPR000515">
    <property type="entry name" value="MetI-like"/>
</dbReference>
<dbReference type="Gene3D" id="1.10.3720.10">
    <property type="entry name" value="MetI-like"/>
    <property type="match status" value="1"/>
</dbReference>
<proteinExistence type="inferred from homology"/>
<evidence type="ECO:0000256" key="1">
    <source>
        <dbReference type="ARBA" id="ARBA00004651"/>
    </source>
</evidence>
<dbReference type="OrthoDB" id="9796361at2"/>
<dbReference type="STRING" id="290340.AAur_1440"/>
<dbReference type="RefSeq" id="WP_011774161.1">
    <property type="nucleotide sequence ID" value="NC_008711.1"/>
</dbReference>
<dbReference type="Proteomes" id="UP000000637">
    <property type="component" value="Chromosome"/>
</dbReference>
<comment type="similarity">
    <text evidence="7">Belongs to the binding-protein-dependent transport system permease family.</text>
</comment>
<evidence type="ECO:0000256" key="4">
    <source>
        <dbReference type="ARBA" id="ARBA00022692"/>
    </source>
</evidence>
<accession>A1R4Q2</accession>
<feature type="transmembrane region" description="Helical" evidence="7">
    <location>
        <begin position="64"/>
        <end position="86"/>
    </location>
</feature>
<feature type="transmembrane region" description="Helical" evidence="7">
    <location>
        <begin position="157"/>
        <end position="174"/>
    </location>
</feature>
<keyword evidence="11" id="KW-1185">Reference proteome</keyword>
<dbReference type="InterPro" id="IPR035906">
    <property type="entry name" value="MetI-like_sf"/>
</dbReference>
<dbReference type="PANTHER" id="PTHR30151:SF38">
    <property type="entry name" value="ALIPHATIC SULFONATES TRANSPORT PERMEASE PROTEIN SSUC-RELATED"/>
    <property type="match status" value="1"/>
</dbReference>
<dbReference type="SUPFAM" id="SSF161098">
    <property type="entry name" value="MetI-like"/>
    <property type="match status" value="1"/>
</dbReference>
<feature type="transmembrane region" description="Helical" evidence="7">
    <location>
        <begin position="180"/>
        <end position="199"/>
    </location>
</feature>
<dbReference type="GO" id="GO:0005886">
    <property type="term" value="C:plasma membrane"/>
    <property type="evidence" value="ECO:0007669"/>
    <property type="project" value="UniProtKB-SubCell"/>
</dbReference>
<protein>
    <submittedName>
        <fullName evidence="10">ABC-type nitrate/sulfonate/bicarbonate transport system, permease component</fullName>
    </submittedName>
</protein>
<keyword evidence="6 7" id="KW-0472">Membrane</keyword>
<gene>
    <name evidence="10" type="ordered locus">AAur_1440</name>
</gene>
<dbReference type="GO" id="GO:0042918">
    <property type="term" value="P:alkanesulfonate transmembrane transport"/>
    <property type="evidence" value="ECO:0007669"/>
    <property type="project" value="UniProtKB-ARBA"/>
</dbReference>
<feature type="region of interest" description="Disordered" evidence="8">
    <location>
        <begin position="1"/>
        <end position="57"/>
    </location>
</feature>